<sequence>MSERPRFFDDLAGIAGGAFSALHGLREEIHSMVRSRIDETLASLDLVRREELDVVRELATRAREGQEDTEQRFAALEERVAELEKIVTTPTGGNAPEGPQG</sequence>
<gene>
    <name evidence="1" type="ORF">A0U89_12395</name>
</gene>
<accession>A0A1D8UVU3</accession>
<protein>
    <submittedName>
        <fullName evidence="1">Uncharacterized protein</fullName>
    </submittedName>
</protein>
<dbReference type="EMBL" id="CP014674">
    <property type="protein sequence ID" value="AOX17805.1"/>
    <property type="molecule type" value="Genomic_DNA"/>
</dbReference>
<dbReference type="RefSeq" id="WP_029606198.1">
    <property type="nucleotide sequence ID" value="NZ_BJVW01000011.1"/>
</dbReference>
<dbReference type="InterPro" id="IPR007475">
    <property type="entry name" value="UbiK"/>
</dbReference>
<reference evidence="1 2" key="1">
    <citation type="journal article" date="2016" name="Microb. Cell Fact.">
        <title>Dissection of exopolysaccharide biosynthesis in Kozakia baliensis.</title>
        <authorList>
            <person name="Brandt J.U."/>
            <person name="Jakob F."/>
            <person name="Behr J."/>
            <person name="Geissler A.J."/>
            <person name="Vogel R.F."/>
        </authorList>
    </citation>
    <scope>NUCLEOTIDE SEQUENCE [LARGE SCALE GENOMIC DNA]</scope>
    <source>
        <strain evidence="1 2">DSM 14400</strain>
    </source>
</reference>
<evidence type="ECO:0000313" key="1">
    <source>
        <dbReference type="EMBL" id="AOX17805.1"/>
    </source>
</evidence>
<organism evidence="1 2">
    <name type="scientific">Kozakia baliensis</name>
    <dbReference type="NCBI Taxonomy" id="153496"/>
    <lineage>
        <taxon>Bacteria</taxon>
        <taxon>Pseudomonadati</taxon>
        <taxon>Pseudomonadota</taxon>
        <taxon>Alphaproteobacteria</taxon>
        <taxon>Acetobacterales</taxon>
        <taxon>Acetobacteraceae</taxon>
        <taxon>Kozakia</taxon>
    </lineage>
</organism>
<proteinExistence type="predicted"/>
<dbReference type="AlphaFoldDB" id="A0A1D8UVU3"/>
<dbReference type="KEGG" id="kba:A0U89_12395"/>
<evidence type="ECO:0000313" key="2">
    <source>
        <dbReference type="Proteomes" id="UP000179145"/>
    </source>
</evidence>
<dbReference type="Proteomes" id="UP000179145">
    <property type="component" value="Chromosome"/>
</dbReference>
<dbReference type="eggNOG" id="COG2960">
    <property type="taxonomic scope" value="Bacteria"/>
</dbReference>
<dbReference type="OrthoDB" id="7392124at2"/>
<dbReference type="Pfam" id="PF04380">
    <property type="entry name" value="BMFP"/>
    <property type="match status" value="1"/>
</dbReference>
<name>A0A1D8UVU3_9PROT</name>
<dbReference type="STRING" id="153496.A0U89_12395"/>
<keyword evidence="2" id="KW-1185">Reference proteome</keyword>